<dbReference type="InterPro" id="IPR017972">
    <property type="entry name" value="Cyt_P450_CS"/>
</dbReference>
<comment type="caution">
    <text evidence="10">The sequence shown here is derived from an EMBL/GenBank/DDBJ whole genome shotgun (WGS) entry which is preliminary data.</text>
</comment>
<dbReference type="Gene3D" id="1.10.630.10">
    <property type="entry name" value="Cytochrome P450"/>
    <property type="match status" value="1"/>
</dbReference>
<evidence type="ECO:0000313" key="10">
    <source>
        <dbReference type="EMBL" id="GFH50197.1"/>
    </source>
</evidence>
<keyword evidence="6 8" id="KW-0503">Monooxygenase</keyword>
<evidence type="ECO:0000256" key="8">
    <source>
        <dbReference type="RuleBase" id="RU000461"/>
    </source>
</evidence>
<keyword evidence="9" id="KW-0732">Signal</keyword>
<dbReference type="GO" id="GO:0005506">
    <property type="term" value="F:iron ion binding"/>
    <property type="evidence" value="ECO:0007669"/>
    <property type="project" value="InterPro"/>
</dbReference>
<accession>A0AAD3CQG7</accession>
<keyword evidence="5 7" id="KW-0408">Iron</keyword>
<dbReference type="InterPro" id="IPR050196">
    <property type="entry name" value="Cytochrome_P450_Monoox"/>
</dbReference>
<evidence type="ECO:0000256" key="4">
    <source>
        <dbReference type="ARBA" id="ARBA00023002"/>
    </source>
</evidence>
<dbReference type="GO" id="GO:0016705">
    <property type="term" value="F:oxidoreductase activity, acting on paired donors, with incorporation or reduction of molecular oxygen"/>
    <property type="evidence" value="ECO:0007669"/>
    <property type="project" value="InterPro"/>
</dbReference>
<dbReference type="Proteomes" id="UP001054902">
    <property type="component" value="Unassembled WGS sequence"/>
</dbReference>
<evidence type="ECO:0000256" key="3">
    <source>
        <dbReference type="ARBA" id="ARBA00022723"/>
    </source>
</evidence>
<gene>
    <name evidence="10" type="ORF">CTEN210_06673</name>
</gene>
<sequence>MKISSAAVTVTALLSYMPVGQAFTPTFSSLSTKNIYKSSTTRYATVEDEKTEKEVEGLPWWWEYVWKLDVMQKGEPGTDCTFGDSANVLRTNIEQIYGGFPSLDGCPLAEGDIADIADGTQFIGLQRYYNEYGSPYKLCFGPKSFLVISDPVQAKHILRDANTMYDKGLLAEILEPIMGKGLIPADPETWSVRRRQIVPAFHKAWLNHMVGLFGYCNVPLIASLDKIAEGDSKVEMEEKFCSVALDIIGKSVFNYEFDSVTKESPVVKAVYRALVEAEHRSMTPAPYWDLPFANQLVPRLRAFNEDLDLLNDVLDDLINRAKSSRQVEDIEELEKRDYANVQDPSLLRFLVDMRGADIDNKQLRDDLMTMLIAGHETTAAVLTWSLFELLRNPECMKKAQEEIDRVIGDRTPTLEDVQEMKYIRLIVAETLRLYPQPPLLIRRCREENKVPKGAGREATVIRGMDMFLALYNIHRDEKFWPEPTKFDPERFTRKYVNPDVPEWEGFDPAKWEGRLYPNELASDFAYLPFGGGARKCIGDEFATLEATVTLAMVLRRYDFEFDKSKSTSVDIMDEPFNLEHPVGMRSGATIHTRKGLHLLIKKREL</sequence>
<dbReference type="InterPro" id="IPR002401">
    <property type="entry name" value="Cyt_P450_E_grp-I"/>
</dbReference>
<dbReference type="PROSITE" id="PS00086">
    <property type="entry name" value="CYTOCHROME_P450"/>
    <property type="match status" value="1"/>
</dbReference>
<keyword evidence="4 8" id="KW-0560">Oxidoreductase</keyword>
<evidence type="ECO:0000256" key="6">
    <source>
        <dbReference type="ARBA" id="ARBA00023033"/>
    </source>
</evidence>
<evidence type="ECO:0000256" key="2">
    <source>
        <dbReference type="ARBA" id="ARBA00022617"/>
    </source>
</evidence>
<evidence type="ECO:0000256" key="1">
    <source>
        <dbReference type="ARBA" id="ARBA00010617"/>
    </source>
</evidence>
<comment type="similarity">
    <text evidence="1 8">Belongs to the cytochrome P450 family.</text>
</comment>
<keyword evidence="11" id="KW-1185">Reference proteome</keyword>
<evidence type="ECO:0000256" key="7">
    <source>
        <dbReference type="PIRSR" id="PIRSR602401-1"/>
    </source>
</evidence>
<dbReference type="PANTHER" id="PTHR24291:SF50">
    <property type="entry name" value="BIFUNCTIONAL ALBAFLAVENONE MONOOXYGENASE_TERPENE SYNTHASE"/>
    <property type="match status" value="1"/>
</dbReference>
<feature type="chain" id="PRO_5041910592" evidence="9">
    <location>
        <begin position="23"/>
        <end position="605"/>
    </location>
</feature>
<evidence type="ECO:0000256" key="5">
    <source>
        <dbReference type="ARBA" id="ARBA00023004"/>
    </source>
</evidence>
<keyword evidence="2 7" id="KW-0349">Heme</keyword>
<dbReference type="InterPro" id="IPR001128">
    <property type="entry name" value="Cyt_P450"/>
</dbReference>
<feature type="binding site" description="axial binding residue" evidence="7">
    <location>
        <position position="536"/>
    </location>
    <ligand>
        <name>heme</name>
        <dbReference type="ChEBI" id="CHEBI:30413"/>
    </ligand>
    <ligandPart>
        <name>Fe</name>
        <dbReference type="ChEBI" id="CHEBI:18248"/>
    </ligandPart>
</feature>
<evidence type="ECO:0000313" key="11">
    <source>
        <dbReference type="Proteomes" id="UP001054902"/>
    </source>
</evidence>
<name>A0AAD3CQG7_9STRA</name>
<dbReference type="PRINTS" id="PR00385">
    <property type="entry name" value="P450"/>
</dbReference>
<dbReference type="GO" id="GO:0020037">
    <property type="term" value="F:heme binding"/>
    <property type="evidence" value="ECO:0007669"/>
    <property type="project" value="InterPro"/>
</dbReference>
<evidence type="ECO:0000256" key="9">
    <source>
        <dbReference type="SAM" id="SignalP"/>
    </source>
</evidence>
<dbReference type="SUPFAM" id="SSF48264">
    <property type="entry name" value="Cytochrome P450"/>
    <property type="match status" value="1"/>
</dbReference>
<reference evidence="10 11" key="1">
    <citation type="journal article" date="2021" name="Sci. Rep.">
        <title>The genome of the diatom Chaetoceros tenuissimus carries an ancient integrated fragment of an extant virus.</title>
        <authorList>
            <person name="Hongo Y."/>
            <person name="Kimura K."/>
            <person name="Takaki Y."/>
            <person name="Yoshida Y."/>
            <person name="Baba S."/>
            <person name="Kobayashi G."/>
            <person name="Nagasaki K."/>
            <person name="Hano T."/>
            <person name="Tomaru Y."/>
        </authorList>
    </citation>
    <scope>NUCLEOTIDE SEQUENCE [LARGE SCALE GENOMIC DNA]</scope>
    <source>
        <strain evidence="10 11">NIES-3715</strain>
    </source>
</reference>
<organism evidence="10 11">
    <name type="scientific">Chaetoceros tenuissimus</name>
    <dbReference type="NCBI Taxonomy" id="426638"/>
    <lineage>
        <taxon>Eukaryota</taxon>
        <taxon>Sar</taxon>
        <taxon>Stramenopiles</taxon>
        <taxon>Ochrophyta</taxon>
        <taxon>Bacillariophyta</taxon>
        <taxon>Coscinodiscophyceae</taxon>
        <taxon>Chaetocerotophycidae</taxon>
        <taxon>Chaetocerotales</taxon>
        <taxon>Chaetocerotaceae</taxon>
        <taxon>Chaetoceros</taxon>
    </lineage>
</organism>
<dbReference type="AlphaFoldDB" id="A0AAD3CQG7"/>
<dbReference type="GO" id="GO:0004497">
    <property type="term" value="F:monooxygenase activity"/>
    <property type="evidence" value="ECO:0007669"/>
    <property type="project" value="UniProtKB-KW"/>
</dbReference>
<dbReference type="InterPro" id="IPR036396">
    <property type="entry name" value="Cyt_P450_sf"/>
</dbReference>
<keyword evidence="3 7" id="KW-0479">Metal-binding</keyword>
<dbReference type="EMBL" id="BLLK01000038">
    <property type="protein sequence ID" value="GFH50197.1"/>
    <property type="molecule type" value="Genomic_DNA"/>
</dbReference>
<dbReference type="PRINTS" id="PR00463">
    <property type="entry name" value="EP450I"/>
</dbReference>
<protein>
    <submittedName>
        <fullName evidence="10">Lutein deficient 1-like protein</fullName>
    </submittedName>
</protein>
<dbReference type="PANTHER" id="PTHR24291">
    <property type="entry name" value="CYTOCHROME P450 FAMILY 4"/>
    <property type="match status" value="1"/>
</dbReference>
<dbReference type="CDD" id="cd11046">
    <property type="entry name" value="CYP97"/>
    <property type="match status" value="1"/>
</dbReference>
<feature type="signal peptide" evidence="9">
    <location>
        <begin position="1"/>
        <end position="22"/>
    </location>
</feature>
<dbReference type="Pfam" id="PF00067">
    <property type="entry name" value="p450"/>
    <property type="match status" value="1"/>
</dbReference>
<comment type="cofactor">
    <cofactor evidence="7">
        <name>heme</name>
        <dbReference type="ChEBI" id="CHEBI:30413"/>
    </cofactor>
</comment>
<proteinExistence type="inferred from homology"/>